<name>A0A5C3QWC0_9AGAR</name>
<dbReference type="PROSITE" id="PS51471">
    <property type="entry name" value="FE2OG_OXY"/>
    <property type="match status" value="1"/>
</dbReference>
<dbReference type="GO" id="GO:0005759">
    <property type="term" value="C:mitochondrial matrix"/>
    <property type="evidence" value="ECO:0007669"/>
    <property type="project" value="TreeGrafter"/>
</dbReference>
<dbReference type="PANTHER" id="PTHR21052:SF0">
    <property type="entry name" value="ALPHA-KETOGLUTARATE-DEPENDENT DIOXYGENASE ALKB HOMOLOG 7, MITOCHONDRIAL"/>
    <property type="match status" value="1"/>
</dbReference>
<organism evidence="3 4">
    <name type="scientific">Pterulicium gracile</name>
    <dbReference type="NCBI Taxonomy" id="1884261"/>
    <lineage>
        <taxon>Eukaryota</taxon>
        <taxon>Fungi</taxon>
        <taxon>Dikarya</taxon>
        <taxon>Basidiomycota</taxon>
        <taxon>Agaricomycotina</taxon>
        <taxon>Agaricomycetes</taxon>
        <taxon>Agaricomycetidae</taxon>
        <taxon>Agaricales</taxon>
        <taxon>Pleurotineae</taxon>
        <taxon>Pterulaceae</taxon>
        <taxon>Pterulicium</taxon>
    </lineage>
</organism>
<evidence type="ECO:0000259" key="2">
    <source>
        <dbReference type="PROSITE" id="PS51471"/>
    </source>
</evidence>
<dbReference type="SUPFAM" id="SSF51197">
    <property type="entry name" value="Clavaminate synthase-like"/>
    <property type="match status" value="1"/>
</dbReference>
<dbReference type="Gene3D" id="2.60.120.590">
    <property type="entry name" value="Alpha-ketoglutarate-dependent dioxygenase AlkB-like"/>
    <property type="match status" value="1"/>
</dbReference>
<dbReference type="InterPro" id="IPR005123">
    <property type="entry name" value="Oxoglu/Fe-dep_dioxygenase_dom"/>
</dbReference>
<dbReference type="GO" id="GO:0006974">
    <property type="term" value="P:DNA damage response"/>
    <property type="evidence" value="ECO:0007669"/>
    <property type="project" value="InterPro"/>
</dbReference>
<feature type="compositionally biased region" description="Polar residues" evidence="1">
    <location>
        <begin position="1"/>
        <end position="12"/>
    </location>
</feature>
<dbReference type="GO" id="GO:0006631">
    <property type="term" value="P:fatty acid metabolic process"/>
    <property type="evidence" value="ECO:0007669"/>
    <property type="project" value="TreeGrafter"/>
</dbReference>
<dbReference type="InterPro" id="IPR027450">
    <property type="entry name" value="AlkB-like"/>
</dbReference>
<protein>
    <recommendedName>
        <fullName evidence="2">Fe2OG dioxygenase domain-containing protein</fullName>
    </recommendedName>
</protein>
<evidence type="ECO:0000313" key="3">
    <source>
        <dbReference type="EMBL" id="TFL02644.1"/>
    </source>
</evidence>
<evidence type="ECO:0000313" key="4">
    <source>
        <dbReference type="Proteomes" id="UP000305067"/>
    </source>
</evidence>
<accession>A0A5C3QWC0</accession>
<dbReference type="OrthoDB" id="412814at2759"/>
<proteinExistence type="predicted"/>
<evidence type="ECO:0000256" key="1">
    <source>
        <dbReference type="SAM" id="MobiDB-lite"/>
    </source>
</evidence>
<dbReference type="STRING" id="1884261.A0A5C3QWC0"/>
<dbReference type="Proteomes" id="UP000305067">
    <property type="component" value="Unassembled WGS sequence"/>
</dbReference>
<dbReference type="EMBL" id="ML178822">
    <property type="protein sequence ID" value="TFL02644.1"/>
    <property type="molecule type" value="Genomic_DNA"/>
</dbReference>
<keyword evidence="4" id="KW-1185">Reference proteome</keyword>
<feature type="domain" description="Fe2OG dioxygenase" evidence="2">
    <location>
        <begin position="164"/>
        <end position="291"/>
    </location>
</feature>
<dbReference type="InterPro" id="IPR037151">
    <property type="entry name" value="AlkB-like_sf"/>
</dbReference>
<gene>
    <name evidence="3" type="ORF">BDV98DRAFT_566167</name>
</gene>
<feature type="compositionally biased region" description="Polar residues" evidence="1">
    <location>
        <begin position="130"/>
        <end position="151"/>
    </location>
</feature>
<feature type="region of interest" description="Disordered" evidence="1">
    <location>
        <begin position="120"/>
        <end position="153"/>
    </location>
</feature>
<feature type="region of interest" description="Disordered" evidence="1">
    <location>
        <begin position="1"/>
        <end position="47"/>
    </location>
</feature>
<dbReference type="PANTHER" id="PTHR21052">
    <property type="entry name" value="SPERMATOGENESIS ASSOCIATED 11-RELATED"/>
    <property type="match status" value="1"/>
</dbReference>
<sequence length="301" mass="32895">MALLSSGSPTHSRATKAPPPIPGLYLFTPPHEGDDEDGASAGPEKSPAWPITHALEESLLQTLTTSYFHSGEDQAMLFGTSSKGFPPALGDLLRVVRVILETCVHEASGRTPADALLQLPTSRSDLESSPPKNTPTLREHQMQSFTPSENRPNPRAEILDLIFPAHEHLKRQAIINFYLPGEGITPHVDLLGRYADGIVGVSLGSGCVMTFAEVVAANPTPEDSQLGDAQPSKETPPRRYDVYLPRRSVIVLSGPARYDWAHSIEEQAEDWVDGELIARRERLSVTFRWMLEGADVVGCEM</sequence>
<dbReference type="InterPro" id="IPR032870">
    <property type="entry name" value="ALKBH7-like"/>
</dbReference>
<dbReference type="AlphaFoldDB" id="A0A5C3QWC0"/>
<dbReference type="Pfam" id="PF13532">
    <property type="entry name" value="2OG-FeII_Oxy_2"/>
    <property type="match status" value="1"/>
</dbReference>
<reference evidence="3 4" key="1">
    <citation type="journal article" date="2019" name="Nat. Ecol. Evol.">
        <title>Megaphylogeny resolves global patterns of mushroom evolution.</title>
        <authorList>
            <person name="Varga T."/>
            <person name="Krizsan K."/>
            <person name="Foldi C."/>
            <person name="Dima B."/>
            <person name="Sanchez-Garcia M."/>
            <person name="Sanchez-Ramirez S."/>
            <person name="Szollosi G.J."/>
            <person name="Szarkandi J.G."/>
            <person name="Papp V."/>
            <person name="Albert L."/>
            <person name="Andreopoulos W."/>
            <person name="Angelini C."/>
            <person name="Antonin V."/>
            <person name="Barry K.W."/>
            <person name="Bougher N.L."/>
            <person name="Buchanan P."/>
            <person name="Buyck B."/>
            <person name="Bense V."/>
            <person name="Catcheside P."/>
            <person name="Chovatia M."/>
            <person name="Cooper J."/>
            <person name="Damon W."/>
            <person name="Desjardin D."/>
            <person name="Finy P."/>
            <person name="Geml J."/>
            <person name="Haridas S."/>
            <person name="Hughes K."/>
            <person name="Justo A."/>
            <person name="Karasinski D."/>
            <person name="Kautmanova I."/>
            <person name="Kiss B."/>
            <person name="Kocsube S."/>
            <person name="Kotiranta H."/>
            <person name="LaButti K.M."/>
            <person name="Lechner B.E."/>
            <person name="Liimatainen K."/>
            <person name="Lipzen A."/>
            <person name="Lukacs Z."/>
            <person name="Mihaltcheva S."/>
            <person name="Morgado L.N."/>
            <person name="Niskanen T."/>
            <person name="Noordeloos M.E."/>
            <person name="Ohm R.A."/>
            <person name="Ortiz-Santana B."/>
            <person name="Ovrebo C."/>
            <person name="Racz N."/>
            <person name="Riley R."/>
            <person name="Savchenko A."/>
            <person name="Shiryaev A."/>
            <person name="Soop K."/>
            <person name="Spirin V."/>
            <person name="Szebenyi C."/>
            <person name="Tomsovsky M."/>
            <person name="Tulloss R.E."/>
            <person name="Uehling J."/>
            <person name="Grigoriev I.V."/>
            <person name="Vagvolgyi C."/>
            <person name="Papp T."/>
            <person name="Martin F.M."/>
            <person name="Miettinen O."/>
            <person name="Hibbett D.S."/>
            <person name="Nagy L.G."/>
        </authorList>
    </citation>
    <scope>NUCLEOTIDE SEQUENCE [LARGE SCALE GENOMIC DNA]</scope>
    <source>
        <strain evidence="3 4">CBS 309.79</strain>
    </source>
</reference>